<dbReference type="GO" id="GO:0016020">
    <property type="term" value="C:membrane"/>
    <property type="evidence" value="ECO:0007669"/>
    <property type="project" value="UniProtKB-SubCell"/>
</dbReference>
<evidence type="ECO:0000256" key="6">
    <source>
        <dbReference type="ARBA" id="ARBA00022989"/>
    </source>
</evidence>
<dbReference type="GO" id="GO:0000271">
    <property type="term" value="P:polysaccharide biosynthetic process"/>
    <property type="evidence" value="ECO:0007669"/>
    <property type="project" value="InterPro"/>
</dbReference>
<keyword evidence="5 8" id="KW-0812">Transmembrane</keyword>
<evidence type="ECO:0000256" key="7">
    <source>
        <dbReference type="ARBA" id="ARBA00023136"/>
    </source>
</evidence>
<organism evidence="11 12">
    <name type="scientific">Rhizobium leguminosarum</name>
    <dbReference type="NCBI Taxonomy" id="384"/>
    <lineage>
        <taxon>Bacteria</taxon>
        <taxon>Pseudomonadati</taxon>
        <taxon>Pseudomonadota</taxon>
        <taxon>Alphaproteobacteria</taxon>
        <taxon>Hyphomicrobiales</taxon>
        <taxon>Rhizobiaceae</taxon>
        <taxon>Rhizobium/Agrobacterium group</taxon>
        <taxon>Rhizobium</taxon>
    </lineage>
</organism>
<feature type="transmembrane region" description="Helical" evidence="8">
    <location>
        <begin position="264"/>
        <end position="288"/>
    </location>
</feature>
<evidence type="ECO:0000256" key="1">
    <source>
        <dbReference type="ARBA" id="ARBA00004141"/>
    </source>
</evidence>
<gene>
    <name evidence="11" type="ORF">DLJ82_3815</name>
</gene>
<dbReference type="GO" id="GO:0004582">
    <property type="term" value="F:dolichyl-phosphate beta-D-mannosyltransferase activity"/>
    <property type="evidence" value="ECO:0007669"/>
    <property type="project" value="InterPro"/>
</dbReference>
<evidence type="ECO:0000313" key="12">
    <source>
        <dbReference type="Proteomes" id="UP000251166"/>
    </source>
</evidence>
<reference evidence="11 12" key="1">
    <citation type="submission" date="2018-07" db="EMBL/GenBank/DDBJ databases">
        <title>Rhizobium leguminosarum strain:ATCC 14479 Genome sequencing and assembly.</title>
        <authorList>
            <person name="Chakraborty R."/>
        </authorList>
    </citation>
    <scope>NUCLEOTIDE SEQUENCE [LARGE SCALE GENOMIC DNA]</scope>
    <source>
        <strain evidence="11 12">ATCC 14479</strain>
    </source>
</reference>
<comment type="similarity">
    <text evidence="2">Belongs to the glycosyltransferase 2 family.</text>
</comment>
<dbReference type="InterPro" id="IPR039528">
    <property type="entry name" value="DPM1-like"/>
</dbReference>
<evidence type="ECO:0000313" key="11">
    <source>
        <dbReference type="EMBL" id="AXA41381.1"/>
    </source>
</evidence>
<feature type="transmembrane region" description="Helical" evidence="8">
    <location>
        <begin position="294"/>
        <end position="315"/>
    </location>
</feature>
<feature type="transmembrane region" description="Helical" evidence="8">
    <location>
        <begin position="359"/>
        <end position="377"/>
    </location>
</feature>
<dbReference type="Pfam" id="PF04138">
    <property type="entry name" value="GtrA_DPMS_TM"/>
    <property type="match status" value="1"/>
</dbReference>
<evidence type="ECO:0000256" key="4">
    <source>
        <dbReference type="ARBA" id="ARBA00022679"/>
    </source>
</evidence>
<feature type="domain" description="Glycosyltransferase 2-like" evidence="9">
    <location>
        <begin position="28"/>
        <end position="193"/>
    </location>
</feature>
<proteinExistence type="inferred from homology"/>
<dbReference type="Proteomes" id="UP000251166">
    <property type="component" value="Chromosome"/>
</dbReference>
<dbReference type="InterPro" id="IPR001173">
    <property type="entry name" value="Glyco_trans_2-like"/>
</dbReference>
<dbReference type="Pfam" id="PF00535">
    <property type="entry name" value="Glycos_transf_2"/>
    <property type="match status" value="1"/>
</dbReference>
<sequence>MEYSMLSNDPKFAANDEPHQGWLAPVLSIVVPSFNERDNIELLYKKLSLALRDTPFEMIVVDDNSPDGTADFTKELAGKHSNIRCLRRFGRRGLSSACVEGIASASTPYVAVIDADHQHDERIIPQMLQEIIGGADLAIGSRYAAAGSAGDGLSGTRLKGSQLATRLSSMVTGQTISDPMSGFFMVRRDLFDAIAPMLSKEGFKILLDMVVISRRQGRELEIAEVPYIFRSRHAGESKMSSLVVVQFLGLWFSQLTGGLLPTSFLLFAMVGASGVVVHMTVLAIFTAFLAEGFVISQIVATLAAMTWNFFLNNILTYSDKKLKGRNLWIGLVGFCAICSLGGIANISVASAIYDFRQQASIAGLAGALMSSVFNYAVTRVFTWR</sequence>
<dbReference type="InterPro" id="IPR029044">
    <property type="entry name" value="Nucleotide-diphossugar_trans"/>
</dbReference>
<evidence type="ECO:0000259" key="10">
    <source>
        <dbReference type="Pfam" id="PF04138"/>
    </source>
</evidence>
<feature type="domain" description="GtrA/DPMS transmembrane" evidence="10">
    <location>
        <begin position="267"/>
        <end position="383"/>
    </location>
</feature>
<keyword evidence="4 11" id="KW-0808">Transferase</keyword>
<protein>
    <submittedName>
        <fullName evidence="11">Glycosyl transferase 2 family protein</fullName>
    </submittedName>
</protein>
<keyword evidence="6 8" id="KW-1133">Transmembrane helix</keyword>
<feature type="transmembrane region" description="Helical" evidence="8">
    <location>
        <begin position="239"/>
        <end position="257"/>
    </location>
</feature>
<evidence type="ECO:0000259" key="9">
    <source>
        <dbReference type="Pfam" id="PF00535"/>
    </source>
</evidence>
<keyword evidence="3" id="KW-0328">Glycosyltransferase</keyword>
<evidence type="ECO:0000256" key="3">
    <source>
        <dbReference type="ARBA" id="ARBA00022676"/>
    </source>
</evidence>
<dbReference type="CDD" id="cd06442">
    <property type="entry name" value="DPM1_like"/>
    <property type="match status" value="1"/>
</dbReference>
<dbReference type="EMBL" id="CP030760">
    <property type="protein sequence ID" value="AXA41381.1"/>
    <property type="molecule type" value="Genomic_DNA"/>
</dbReference>
<dbReference type="Gene3D" id="3.90.550.10">
    <property type="entry name" value="Spore Coat Polysaccharide Biosynthesis Protein SpsA, Chain A"/>
    <property type="match status" value="1"/>
</dbReference>
<feature type="transmembrane region" description="Helical" evidence="8">
    <location>
        <begin position="327"/>
        <end position="353"/>
    </location>
</feature>
<comment type="subcellular location">
    <subcellularLocation>
        <location evidence="1">Membrane</location>
        <topology evidence="1">Multi-pass membrane protein</topology>
    </subcellularLocation>
</comment>
<dbReference type="AlphaFoldDB" id="A0A2Z4YJ56"/>
<evidence type="ECO:0000256" key="5">
    <source>
        <dbReference type="ARBA" id="ARBA00022692"/>
    </source>
</evidence>
<dbReference type="PANTHER" id="PTHR43398">
    <property type="entry name" value="DOLICHOL-PHOSPHATE MANNOSYLTRANSFERASE SUBUNIT 1"/>
    <property type="match status" value="1"/>
</dbReference>
<dbReference type="InterPro" id="IPR007267">
    <property type="entry name" value="GtrA_DPMS_TM"/>
</dbReference>
<dbReference type="GO" id="GO:0009247">
    <property type="term" value="P:glycolipid biosynthetic process"/>
    <property type="evidence" value="ECO:0007669"/>
    <property type="project" value="TreeGrafter"/>
</dbReference>
<keyword evidence="7 8" id="KW-0472">Membrane</keyword>
<evidence type="ECO:0000256" key="8">
    <source>
        <dbReference type="SAM" id="Phobius"/>
    </source>
</evidence>
<name>A0A2Z4YJ56_RHILE</name>
<dbReference type="SUPFAM" id="SSF53448">
    <property type="entry name" value="Nucleotide-diphospho-sugar transferases"/>
    <property type="match status" value="1"/>
</dbReference>
<evidence type="ECO:0000256" key="2">
    <source>
        <dbReference type="ARBA" id="ARBA00006739"/>
    </source>
</evidence>
<dbReference type="PANTHER" id="PTHR43398:SF1">
    <property type="entry name" value="DOLICHOL-PHOSPHATE MANNOSYLTRANSFERASE SUBUNIT 1"/>
    <property type="match status" value="1"/>
</dbReference>
<accession>A0A2Z4YJ56</accession>